<reference evidence="1 2" key="1">
    <citation type="journal article" date="2013" name="Nature">
        <title>The genomes of four tapeworm species reveal adaptations to parasitism.</title>
        <authorList>
            <person name="Tsai I.J."/>
            <person name="Zarowiecki M."/>
            <person name="Holroyd N."/>
            <person name="Garciarrubio A."/>
            <person name="Sanchez-Flores A."/>
            <person name="Brooks K.L."/>
            <person name="Tracey A."/>
            <person name="Bobes R.J."/>
            <person name="Fragoso G."/>
            <person name="Sciutto E."/>
            <person name="Aslett M."/>
            <person name="Beasley H."/>
            <person name="Bennett H.M."/>
            <person name="Cai J."/>
            <person name="Camicia F."/>
            <person name="Clark R."/>
            <person name="Cucher M."/>
            <person name="De Silva N."/>
            <person name="Day T.A."/>
            <person name="Deplazes P."/>
            <person name="Estrada K."/>
            <person name="Fernandez C."/>
            <person name="Holland P.W."/>
            <person name="Hou J."/>
            <person name="Hu S."/>
            <person name="Huckvale T."/>
            <person name="Hung S.S."/>
            <person name="Kamenetzky L."/>
            <person name="Keane J.A."/>
            <person name="Kiss F."/>
            <person name="Koziol U."/>
            <person name="Lambert O."/>
            <person name="Liu K."/>
            <person name="Luo X."/>
            <person name="Luo Y."/>
            <person name="Macchiaroli N."/>
            <person name="Nichol S."/>
            <person name="Paps J."/>
            <person name="Parkinson J."/>
            <person name="Pouchkina-Stantcheva N."/>
            <person name="Riddiford N."/>
            <person name="Rosenzvit M."/>
            <person name="Salinas G."/>
            <person name="Wasmuth J.D."/>
            <person name="Zamanian M."/>
            <person name="Zheng Y."/>
            <person name="Cai X."/>
            <person name="Soberon X."/>
            <person name="Olson P.D."/>
            <person name="Laclette J.P."/>
            <person name="Brehm K."/>
            <person name="Berriman M."/>
            <person name="Garciarrubio A."/>
            <person name="Bobes R.J."/>
            <person name="Fragoso G."/>
            <person name="Sanchez-Flores A."/>
            <person name="Estrada K."/>
            <person name="Cevallos M.A."/>
            <person name="Morett E."/>
            <person name="Gonzalez V."/>
            <person name="Portillo T."/>
            <person name="Ochoa-Leyva A."/>
            <person name="Jose M.V."/>
            <person name="Sciutto E."/>
            <person name="Landa A."/>
            <person name="Jimenez L."/>
            <person name="Valdes V."/>
            <person name="Carrero J.C."/>
            <person name="Larralde C."/>
            <person name="Morales-Montor J."/>
            <person name="Limon-Lason J."/>
            <person name="Soberon X."/>
            <person name="Laclette J.P."/>
        </authorList>
    </citation>
    <scope>NUCLEOTIDE SEQUENCE [LARGE SCALE GENOMIC DNA]</scope>
</reference>
<name>A0A068X1V1_ECHGR</name>
<reference evidence="1" key="2">
    <citation type="submission" date="2014-06" db="EMBL/GenBank/DDBJ databases">
        <authorList>
            <person name="Aslett M."/>
        </authorList>
    </citation>
    <scope>NUCLEOTIDE SEQUENCE</scope>
</reference>
<dbReference type="Proteomes" id="UP000492820">
    <property type="component" value="Unassembled WGS sequence"/>
</dbReference>
<evidence type="ECO:0000313" key="3">
    <source>
        <dbReference type="WBParaSite" id="EgrG_000135800"/>
    </source>
</evidence>
<protein>
    <submittedName>
        <fullName evidence="1 3">Uncharacterized protein</fullName>
    </submittedName>
</protein>
<evidence type="ECO:0000313" key="2">
    <source>
        <dbReference type="Proteomes" id="UP000492820"/>
    </source>
</evidence>
<sequence>MLYIDPILETNLFYVCGIIVKHLEFSNNPLVASRSIAGETFFEILSTQEKVMYRSGI</sequence>
<proteinExistence type="predicted"/>
<gene>
    <name evidence="1" type="ORF">EgrG_000135800</name>
</gene>
<reference evidence="3" key="3">
    <citation type="submission" date="2020-10" db="UniProtKB">
        <authorList>
            <consortium name="WormBaseParasite"/>
        </authorList>
    </citation>
    <scope>IDENTIFICATION</scope>
</reference>
<dbReference type="WBParaSite" id="EgrG_000135800">
    <property type="protein sequence ID" value="EgrG_000135800"/>
    <property type="gene ID" value="EgrG_000135800"/>
</dbReference>
<accession>A0A068X1V1</accession>
<dbReference type="AlphaFoldDB" id="A0A068X1V1"/>
<evidence type="ECO:0000313" key="1">
    <source>
        <dbReference type="EMBL" id="CDS23968.1"/>
    </source>
</evidence>
<dbReference type="EMBL" id="LK028596">
    <property type="protein sequence ID" value="CDS23968.1"/>
    <property type="molecule type" value="Genomic_DNA"/>
</dbReference>
<organism evidence="1">
    <name type="scientific">Echinococcus granulosus</name>
    <name type="common">Hydatid tapeworm</name>
    <dbReference type="NCBI Taxonomy" id="6210"/>
    <lineage>
        <taxon>Eukaryota</taxon>
        <taxon>Metazoa</taxon>
        <taxon>Spiralia</taxon>
        <taxon>Lophotrochozoa</taxon>
        <taxon>Platyhelminthes</taxon>
        <taxon>Cestoda</taxon>
        <taxon>Eucestoda</taxon>
        <taxon>Cyclophyllidea</taxon>
        <taxon>Taeniidae</taxon>
        <taxon>Echinococcus</taxon>
        <taxon>Echinococcus granulosus group</taxon>
    </lineage>
</organism>